<dbReference type="PANTHER" id="PTHR42785">
    <property type="entry name" value="DNA TOPOISOMERASE, TYPE IA, CORE"/>
    <property type="match status" value="1"/>
</dbReference>
<feature type="domain" description="DNA topoisomerase type IA zn finger" evidence="1">
    <location>
        <begin position="106"/>
        <end position="142"/>
    </location>
</feature>
<evidence type="ECO:0000313" key="2">
    <source>
        <dbReference type="EMBL" id="VEJ09260.1"/>
    </source>
</evidence>
<dbReference type="Gene3D" id="3.30.65.10">
    <property type="entry name" value="Bacterial Topoisomerase I, domain 1"/>
    <property type="match status" value="3"/>
</dbReference>
<feature type="domain" description="DNA topoisomerase type IA zn finger" evidence="1">
    <location>
        <begin position="12"/>
        <end position="46"/>
    </location>
</feature>
<dbReference type="OrthoDB" id="6412825at2"/>
<dbReference type="RefSeq" id="WP_126599042.1">
    <property type="nucleotide sequence ID" value="NZ_LR134510.1"/>
</dbReference>
<dbReference type="SUPFAM" id="SSF57783">
    <property type="entry name" value="Zinc beta-ribbon"/>
    <property type="match status" value="2"/>
</dbReference>
<dbReference type="Pfam" id="PF01396">
    <property type="entry name" value="Zn_ribbon_Top1"/>
    <property type="match status" value="3"/>
</dbReference>
<dbReference type="GO" id="GO:0006265">
    <property type="term" value="P:DNA topological change"/>
    <property type="evidence" value="ECO:0007669"/>
    <property type="project" value="InterPro"/>
</dbReference>
<sequence>MTSLFSPHKQEEYCPKCGKVLQIKQSKRGLFLGCTGYPECDYLKPLRTTSQFQIIHDLPELCPKCGENLQLKQGTYGMFIGCSAYPDCDYVLHHQVQETPSEKYPCPLCQKGQLVLRRSRFGKSFYGCDQFPKCKMIINEKPVFQTCPDCHGQLALLKKITEHHRSFQCVNPHCEKTFDIPIESEKHE</sequence>
<dbReference type="GO" id="GO:0005694">
    <property type="term" value="C:chromosome"/>
    <property type="evidence" value="ECO:0007669"/>
    <property type="project" value="InterPro"/>
</dbReference>
<dbReference type="EMBL" id="LR134510">
    <property type="protein sequence ID" value="VEJ09260.1"/>
    <property type="molecule type" value="Genomic_DNA"/>
</dbReference>
<dbReference type="AlphaFoldDB" id="A0A448TTC6"/>
<gene>
    <name evidence="2" type="primary">topA_2</name>
    <name evidence="2" type="ORF">NCTC12871_00705</name>
</gene>
<dbReference type="PANTHER" id="PTHR42785:SF1">
    <property type="entry name" value="DNA TOPOISOMERASE"/>
    <property type="match status" value="1"/>
</dbReference>
<evidence type="ECO:0000313" key="3">
    <source>
        <dbReference type="Proteomes" id="UP000279799"/>
    </source>
</evidence>
<dbReference type="Proteomes" id="UP000279799">
    <property type="component" value="Chromosome"/>
</dbReference>
<protein>
    <submittedName>
        <fullName evidence="2">DNA topoisomerase type IA Zn finger domain-containing protein</fullName>
        <ecNumber evidence="2">5.99.1.2</ecNumber>
    </submittedName>
</protein>
<dbReference type="KEGG" id="adp:NCTC12871_00705"/>
<reference evidence="2 3" key="1">
    <citation type="submission" date="2018-12" db="EMBL/GenBank/DDBJ databases">
        <authorList>
            <consortium name="Pathogen Informatics"/>
        </authorList>
    </citation>
    <scope>NUCLEOTIDE SEQUENCE [LARGE SCALE GENOMIC DNA]</scope>
    <source>
        <strain evidence="2 3">NCTC12871</strain>
    </source>
</reference>
<evidence type="ECO:0000259" key="1">
    <source>
        <dbReference type="Pfam" id="PF01396"/>
    </source>
</evidence>
<feature type="domain" description="DNA topoisomerase type IA zn finger" evidence="1">
    <location>
        <begin position="60"/>
        <end position="94"/>
    </location>
</feature>
<dbReference type="InterPro" id="IPR000380">
    <property type="entry name" value="Topo_IA"/>
</dbReference>
<keyword evidence="3" id="KW-1185">Reference proteome</keyword>
<name>A0A448TTC6_9PAST</name>
<dbReference type="EC" id="5.99.1.2" evidence="2"/>
<dbReference type="InterPro" id="IPR013498">
    <property type="entry name" value="Topo_IA_Znf"/>
</dbReference>
<accession>A0A448TTC6</accession>
<dbReference type="GO" id="GO:0003917">
    <property type="term" value="F:DNA topoisomerase type I (single strand cut, ATP-independent) activity"/>
    <property type="evidence" value="ECO:0007669"/>
    <property type="project" value="InterPro"/>
</dbReference>
<organism evidence="2 3">
    <name type="scientific">Actinobacillus delphinicola</name>
    <dbReference type="NCBI Taxonomy" id="51161"/>
    <lineage>
        <taxon>Bacteria</taxon>
        <taxon>Pseudomonadati</taxon>
        <taxon>Pseudomonadota</taxon>
        <taxon>Gammaproteobacteria</taxon>
        <taxon>Pasteurellales</taxon>
        <taxon>Pasteurellaceae</taxon>
        <taxon>Actinobacillus</taxon>
    </lineage>
</organism>
<dbReference type="GO" id="GO:0003677">
    <property type="term" value="F:DNA binding"/>
    <property type="evidence" value="ECO:0007669"/>
    <property type="project" value="InterPro"/>
</dbReference>
<keyword evidence="2" id="KW-0413">Isomerase</keyword>
<proteinExistence type="predicted"/>